<dbReference type="GO" id="GO:0051537">
    <property type="term" value="F:2 iron, 2 sulfur cluster binding"/>
    <property type="evidence" value="ECO:0007669"/>
    <property type="project" value="UniProtKB-KW"/>
</dbReference>
<dbReference type="EMBL" id="MVBK01000022">
    <property type="protein sequence ID" value="OOG26827.1"/>
    <property type="molecule type" value="Genomic_DNA"/>
</dbReference>
<feature type="domain" description="Rieske" evidence="7">
    <location>
        <begin position="3"/>
        <end position="99"/>
    </location>
</feature>
<keyword evidence="9" id="KW-1185">Reference proteome</keyword>
<dbReference type="GO" id="GO:0008942">
    <property type="term" value="F:nitrite reductase [NAD(P)H] activity"/>
    <property type="evidence" value="ECO:0007669"/>
    <property type="project" value="InterPro"/>
</dbReference>
<dbReference type="NCBIfam" id="TIGR02378">
    <property type="entry name" value="nirD_assim_sml"/>
    <property type="match status" value="1"/>
</dbReference>
<dbReference type="CDD" id="cd03530">
    <property type="entry name" value="Rieske_NirD_small_Bacillus"/>
    <property type="match status" value="1"/>
</dbReference>
<dbReference type="InterPro" id="IPR012748">
    <property type="entry name" value="Rieske-like_NirD"/>
</dbReference>
<accession>A0A1V3NNZ8</accession>
<evidence type="ECO:0000256" key="2">
    <source>
        <dbReference type="ARBA" id="ARBA00022723"/>
    </source>
</evidence>
<dbReference type="InterPro" id="IPR036922">
    <property type="entry name" value="Rieske_2Fe-2S_sf"/>
</dbReference>
<dbReference type="STRING" id="108003.B1C78_04430"/>
<gene>
    <name evidence="8" type="ORF">B1C78_04430</name>
</gene>
<reference evidence="8 9" key="1">
    <citation type="submission" date="2017-02" db="EMBL/GenBank/DDBJ databases">
        <title>Genomic diversity within the haloalkaliphilic genus Thioalkalivibrio.</title>
        <authorList>
            <person name="Ahn A.-C."/>
            <person name="Meier-Kolthoff J."/>
            <person name="Overmars L."/>
            <person name="Richter M."/>
            <person name="Woyke T."/>
            <person name="Sorokin D.Y."/>
            <person name="Muyzer G."/>
        </authorList>
    </citation>
    <scope>NUCLEOTIDE SEQUENCE [LARGE SCALE GENOMIC DNA]</scope>
    <source>
        <strain evidence="8 9">ALJD</strain>
    </source>
</reference>
<name>A0A1V3NNZ8_9GAMM</name>
<evidence type="ECO:0000256" key="3">
    <source>
        <dbReference type="ARBA" id="ARBA00023002"/>
    </source>
</evidence>
<evidence type="ECO:0000256" key="4">
    <source>
        <dbReference type="ARBA" id="ARBA00023004"/>
    </source>
</evidence>
<dbReference type="Proteomes" id="UP000189462">
    <property type="component" value="Unassembled WGS sequence"/>
</dbReference>
<dbReference type="RefSeq" id="WP_077277935.1">
    <property type="nucleotide sequence ID" value="NZ_MVBK01000022.1"/>
</dbReference>
<dbReference type="GO" id="GO:0046872">
    <property type="term" value="F:metal ion binding"/>
    <property type="evidence" value="ECO:0007669"/>
    <property type="project" value="UniProtKB-KW"/>
</dbReference>
<dbReference type="GO" id="GO:0042128">
    <property type="term" value="P:nitrate assimilation"/>
    <property type="evidence" value="ECO:0007669"/>
    <property type="project" value="UniProtKB-KW"/>
</dbReference>
<sequence>MNWIDVGELEEIPRLGTRVVRTSRGDLAVFRTSDDRVFALRDACPHRGGPLSQGIVHGNRVTCPLHNWVISLDSGEATGPDTGCTDTYPVRIEAGRVFLGLAATAQPAPRCAAGA</sequence>
<comment type="caution">
    <text evidence="8">The sequence shown here is derived from an EMBL/GenBank/DDBJ whole genome shotgun (WGS) entry which is preliminary data.</text>
</comment>
<evidence type="ECO:0000313" key="9">
    <source>
        <dbReference type="Proteomes" id="UP000189462"/>
    </source>
</evidence>
<dbReference type="InterPro" id="IPR017941">
    <property type="entry name" value="Rieske_2Fe-2S"/>
</dbReference>
<keyword evidence="3" id="KW-0560">Oxidoreductase</keyword>
<evidence type="ECO:0000259" key="7">
    <source>
        <dbReference type="PROSITE" id="PS51296"/>
    </source>
</evidence>
<keyword evidence="4" id="KW-0408">Iron</keyword>
<dbReference type="PROSITE" id="PS51296">
    <property type="entry name" value="RIESKE"/>
    <property type="match status" value="1"/>
</dbReference>
<keyword evidence="2" id="KW-0479">Metal-binding</keyword>
<evidence type="ECO:0000313" key="8">
    <source>
        <dbReference type="EMBL" id="OOG26827.1"/>
    </source>
</evidence>
<organism evidence="8 9">
    <name type="scientific">Thioalkalivibrio denitrificans</name>
    <dbReference type="NCBI Taxonomy" id="108003"/>
    <lineage>
        <taxon>Bacteria</taxon>
        <taxon>Pseudomonadati</taxon>
        <taxon>Pseudomonadota</taxon>
        <taxon>Gammaproteobacteria</taxon>
        <taxon>Chromatiales</taxon>
        <taxon>Ectothiorhodospiraceae</taxon>
        <taxon>Thioalkalivibrio</taxon>
    </lineage>
</organism>
<dbReference type="AlphaFoldDB" id="A0A1V3NNZ8"/>
<dbReference type="PANTHER" id="PTHR21496">
    <property type="entry name" value="FERREDOXIN-RELATED"/>
    <property type="match status" value="1"/>
</dbReference>
<evidence type="ECO:0000256" key="5">
    <source>
        <dbReference type="ARBA" id="ARBA00023014"/>
    </source>
</evidence>
<keyword evidence="5" id="KW-0411">Iron-sulfur</keyword>
<evidence type="ECO:0000256" key="1">
    <source>
        <dbReference type="ARBA" id="ARBA00022714"/>
    </source>
</evidence>
<evidence type="ECO:0000256" key="6">
    <source>
        <dbReference type="ARBA" id="ARBA00023063"/>
    </source>
</evidence>
<keyword evidence="1" id="KW-0001">2Fe-2S</keyword>
<dbReference type="PANTHER" id="PTHR21496:SF23">
    <property type="entry name" value="3-PHENYLPROPIONATE_CINNAMIC ACID DIOXYGENASE FERREDOXIN SUBUNIT"/>
    <property type="match status" value="1"/>
</dbReference>
<proteinExistence type="predicted"/>
<dbReference type="OrthoDB" id="9769355at2"/>
<dbReference type="Pfam" id="PF00355">
    <property type="entry name" value="Rieske"/>
    <property type="match status" value="1"/>
</dbReference>
<dbReference type="Gene3D" id="2.102.10.10">
    <property type="entry name" value="Rieske [2Fe-2S] iron-sulphur domain"/>
    <property type="match status" value="1"/>
</dbReference>
<protein>
    <submittedName>
        <fullName evidence="8">Nitrite reductase (NAD(P)H) small subunit</fullName>
    </submittedName>
</protein>
<keyword evidence="6" id="KW-0534">Nitrate assimilation</keyword>
<dbReference type="SUPFAM" id="SSF50022">
    <property type="entry name" value="ISP domain"/>
    <property type="match status" value="1"/>
</dbReference>